<accession>A0A364XTE4</accession>
<gene>
    <name evidence="1" type="ORF">DQQ10_27490</name>
</gene>
<name>A0A364XTE4_9BACT</name>
<reference evidence="1 2" key="1">
    <citation type="submission" date="2018-06" db="EMBL/GenBank/DDBJ databases">
        <title>Chryseolinea flavus sp. nov., a member of the phylum Bacteroidetes isolated from soil.</title>
        <authorList>
            <person name="Li Y."/>
            <person name="Wang J."/>
        </authorList>
    </citation>
    <scope>NUCLEOTIDE SEQUENCE [LARGE SCALE GENOMIC DNA]</scope>
    <source>
        <strain evidence="1 2">SDU1-6</strain>
    </source>
</reference>
<organism evidence="1 2">
    <name type="scientific">Pseudochryseolinea flava</name>
    <dbReference type="NCBI Taxonomy" id="2059302"/>
    <lineage>
        <taxon>Bacteria</taxon>
        <taxon>Pseudomonadati</taxon>
        <taxon>Bacteroidota</taxon>
        <taxon>Cytophagia</taxon>
        <taxon>Cytophagales</taxon>
        <taxon>Fulvivirgaceae</taxon>
        <taxon>Pseudochryseolinea</taxon>
    </lineage>
</organism>
<protein>
    <submittedName>
        <fullName evidence="1">Uncharacterized protein</fullName>
    </submittedName>
</protein>
<sequence length="82" mass="9011">MIVQAQNVPLMITKYFDDVRSDLSETIPATLLLKSNEQIVFNHSQTFLQDSAPTVRKVAISLIAVLGTRDGAPSVQGHFHCS</sequence>
<evidence type="ECO:0000313" key="2">
    <source>
        <dbReference type="Proteomes" id="UP000251889"/>
    </source>
</evidence>
<comment type="caution">
    <text evidence="1">The sequence shown here is derived from an EMBL/GenBank/DDBJ whole genome shotgun (WGS) entry which is preliminary data.</text>
</comment>
<proteinExistence type="predicted"/>
<dbReference type="Proteomes" id="UP000251889">
    <property type="component" value="Unassembled WGS sequence"/>
</dbReference>
<keyword evidence="2" id="KW-1185">Reference proteome</keyword>
<dbReference type="AlphaFoldDB" id="A0A364XTE4"/>
<dbReference type="EMBL" id="QMFY01000033">
    <property type="protein sequence ID" value="RAV97629.1"/>
    <property type="molecule type" value="Genomic_DNA"/>
</dbReference>
<evidence type="ECO:0000313" key="1">
    <source>
        <dbReference type="EMBL" id="RAV97629.1"/>
    </source>
</evidence>